<feature type="transmembrane region" description="Helical" evidence="10">
    <location>
        <begin position="70"/>
        <end position="90"/>
    </location>
</feature>
<dbReference type="GO" id="GO:0004984">
    <property type="term" value="F:olfactory receptor activity"/>
    <property type="evidence" value="ECO:0007669"/>
    <property type="project" value="InterPro"/>
</dbReference>
<feature type="transmembrane region" description="Helical" evidence="10">
    <location>
        <begin position="38"/>
        <end position="58"/>
    </location>
</feature>
<keyword evidence="2" id="KW-1003">Cell membrane</keyword>
<keyword evidence="8" id="KW-0675">Receptor</keyword>
<evidence type="ECO:0000256" key="8">
    <source>
        <dbReference type="ARBA" id="ARBA00023170"/>
    </source>
</evidence>
<keyword evidence="12" id="KW-1185">Reference proteome</keyword>
<organism evidence="11 12">
    <name type="scientific">Atta cephalotes</name>
    <name type="common">Leafcutter ant</name>
    <dbReference type="NCBI Taxonomy" id="12957"/>
    <lineage>
        <taxon>Eukaryota</taxon>
        <taxon>Metazoa</taxon>
        <taxon>Ecdysozoa</taxon>
        <taxon>Arthropoda</taxon>
        <taxon>Hexapoda</taxon>
        <taxon>Insecta</taxon>
        <taxon>Pterygota</taxon>
        <taxon>Neoptera</taxon>
        <taxon>Endopterygota</taxon>
        <taxon>Hymenoptera</taxon>
        <taxon>Apocrita</taxon>
        <taxon>Aculeata</taxon>
        <taxon>Formicoidea</taxon>
        <taxon>Formicidae</taxon>
        <taxon>Myrmicinae</taxon>
        <taxon>Atta</taxon>
    </lineage>
</organism>
<dbReference type="Pfam" id="PF02949">
    <property type="entry name" value="7tm_6"/>
    <property type="match status" value="1"/>
</dbReference>
<keyword evidence="6 10" id="KW-1133">Transmembrane helix</keyword>
<dbReference type="EnsemblMetazoa" id="XM_012202754.1">
    <property type="protein sequence ID" value="XP_012058144.1"/>
    <property type="gene ID" value="LOC105621286"/>
</dbReference>
<evidence type="ECO:0000313" key="12">
    <source>
        <dbReference type="Proteomes" id="UP000005205"/>
    </source>
</evidence>
<evidence type="ECO:0008006" key="13">
    <source>
        <dbReference type="Google" id="ProtNLM"/>
    </source>
</evidence>
<evidence type="ECO:0000256" key="10">
    <source>
        <dbReference type="SAM" id="Phobius"/>
    </source>
</evidence>
<evidence type="ECO:0000256" key="4">
    <source>
        <dbReference type="ARBA" id="ARBA00022692"/>
    </source>
</evidence>
<dbReference type="AlphaFoldDB" id="A0A158NKT6"/>
<dbReference type="EMBL" id="ADTU01018810">
    <property type="status" value="NOT_ANNOTATED_CDS"/>
    <property type="molecule type" value="Genomic_DNA"/>
</dbReference>
<sequence>MEKNMINYPDGMYQKNIMISISAHRKALQFVQFLESTFTISFAVQLLLVTIGLSITLVQFSIQLHDLAEAMRYFLFIFGQLFHLFCFSFQGQKVIDYSFEIRDKIYHSSWYTIPVKEQRLLMFVMRKSIEACVLSAGKIYVFSLENFMTVVQSSMSYFTLLSSFDVS</sequence>
<evidence type="ECO:0000313" key="11">
    <source>
        <dbReference type="EnsemblMetazoa" id="XP_012058144.1"/>
    </source>
</evidence>
<evidence type="ECO:0000256" key="5">
    <source>
        <dbReference type="ARBA" id="ARBA00022725"/>
    </source>
</evidence>
<reference evidence="11" key="2">
    <citation type="submission" date="2016-04" db="UniProtKB">
        <authorList>
            <consortium name="EnsemblMetazoa"/>
        </authorList>
    </citation>
    <scope>IDENTIFICATION</scope>
</reference>
<dbReference type="EMBL" id="ADTU01018809">
    <property type="status" value="NOT_ANNOTATED_CDS"/>
    <property type="molecule type" value="Genomic_DNA"/>
</dbReference>
<accession>A0A158NKT6</accession>
<dbReference type="GO" id="GO:0005549">
    <property type="term" value="F:odorant binding"/>
    <property type="evidence" value="ECO:0007669"/>
    <property type="project" value="InterPro"/>
</dbReference>
<evidence type="ECO:0000256" key="3">
    <source>
        <dbReference type="ARBA" id="ARBA00022606"/>
    </source>
</evidence>
<dbReference type="Proteomes" id="UP000005205">
    <property type="component" value="Unassembled WGS sequence"/>
</dbReference>
<evidence type="ECO:0000256" key="1">
    <source>
        <dbReference type="ARBA" id="ARBA00004651"/>
    </source>
</evidence>
<keyword evidence="9" id="KW-0807">Transducer</keyword>
<keyword evidence="4 10" id="KW-0812">Transmembrane</keyword>
<dbReference type="InterPro" id="IPR004117">
    <property type="entry name" value="7tm6_olfct_rcpt"/>
</dbReference>
<name>A0A158NKT6_ATTCE</name>
<reference evidence="12" key="1">
    <citation type="journal article" date="2011" name="PLoS Genet.">
        <title>The genome sequence of the leaf-cutter ant Atta cephalotes reveals insights into its obligate symbiotic lifestyle.</title>
        <authorList>
            <person name="Suen G."/>
            <person name="Teiling C."/>
            <person name="Li L."/>
            <person name="Holt C."/>
            <person name="Abouheif E."/>
            <person name="Bornberg-Bauer E."/>
            <person name="Bouffard P."/>
            <person name="Caldera E.J."/>
            <person name="Cash E."/>
            <person name="Cavanaugh A."/>
            <person name="Denas O."/>
            <person name="Elhaik E."/>
            <person name="Fave M.J."/>
            <person name="Gadau J."/>
            <person name="Gibson J.D."/>
            <person name="Graur D."/>
            <person name="Grubbs K.J."/>
            <person name="Hagen D.E."/>
            <person name="Harkins T.T."/>
            <person name="Helmkampf M."/>
            <person name="Hu H."/>
            <person name="Johnson B.R."/>
            <person name="Kim J."/>
            <person name="Marsh S.E."/>
            <person name="Moeller J.A."/>
            <person name="Munoz-Torres M.C."/>
            <person name="Murphy M.C."/>
            <person name="Naughton M.C."/>
            <person name="Nigam S."/>
            <person name="Overson R."/>
            <person name="Rajakumar R."/>
            <person name="Reese J.T."/>
            <person name="Scott J.J."/>
            <person name="Smith C.R."/>
            <person name="Tao S."/>
            <person name="Tsutsui N.D."/>
            <person name="Viljakainen L."/>
            <person name="Wissler L."/>
            <person name="Yandell M.D."/>
            <person name="Zimmer F."/>
            <person name="Taylor J."/>
            <person name="Slater S.C."/>
            <person name="Clifton S.W."/>
            <person name="Warren W.C."/>
            <person name="Elsik C.G."/>
            <person name="Smith C.D."/>
            <person name="Weinstock G.M."/>
            <person name="Gerardo N.M."/>
            <person name="Currie C.R."/>
        </authorList>
    </citation>
    <scope>NUCLEOTIDE SEQUENCE [LARGE SCALE GENOMIC DNA]</scope>
</reference>
<dbReference type="PANTHER" id="PTHR21137:SF35">
    <property type="entry name" value="ODORANT RECEPTOR 19A-RELATED"/>
    <property type="match status" value="1"/>
</dbReference>
<evidence type="ECO:0000256" key="7">
    <source>
        <dbReference type="ARBA" id="ARBA00023136"/>
    </source>
</evidence>
<keyword evidence="5" id="KW-0552">Olfaction</keyword>
<dbReference type="GO" id="GO:0005886">
    <property type="term" value="C:plasma membrane"/>
    <property type="evidence" value="ECO:0007669"/>
    <property type="project" value="UniProtKB-SubCell"/>
</dbReference>
<keyword evidence="7 10" id="KW-0472">Membrane</keyword>
<proteinExistence type="predicted"/>
<gene>
    <name evidence="11" type="primary">105621286</name>
</gene>
<dbReference type="InParanoid" id="A0A158NKT6"/>
<keyword evidence="3" id="KW-0716">Sensory transduction</keyword>
<evidence type="ECO:0000256" key="9">
    <source>
        <dbReference type="ARBA" id="ARBA00023224"/>
    </source>
</evidence>
<evidence type="ECO:0000256" key="6">
    <source>
        <dbReference type="ARBA" id="ARBA00022989"/>
    </source>
</evidence>
<dbReference type="PANTHER" id="PTHR21137">
    <property type="entry name" value="ODORANT RECEPTOR"/>
    <property type="match status" value="1"/>
</dbReference>
<comment type="subcellular location">
    <subcellularLocation>
        <location evidence="1">Cell membrane</location>
        <topology evidence="1">Multi-pass membrane protein</topology>
    </subcellularLocation>
</comment>
<dbReference type="GO" id="GO:0007165">
    <property type="term" value="P:signal transduction"/>
    <property type="evidence" value="ECO:0007669"/>
    <property type="project" value="UniProtKB-KW"/>
</dbReference>
<dbReference type="OrthoDB" id="6614360at2759"/>
<dbReference type="KEGG" id="acep:105621286"/>
<protein>
    <recommendedName>
        <fullName evidence="13">Odorant receptor</fullName>
    </recommendedName>
</protein>
<evidence type="ECO:0000256" key="2">
    <source>
        <dbReference type="ARBA" id="ARBA00022475"/>
    </source>
</evidence>